<dbReference type="GO" id="GO:0016491">
    <property type="term" value="F:oxidoreductase activity"/>
    <property type="evidence" value="ECO:0007669"/>
    <property type="project" value="UniProtKB-KW"/>
</dbReference>
<dbReference type="SUPFAM" id="SSF50129">
    <property type="entry name" value="GroES-like"/>
    <property type="match status" value="1"/>
</dbReference>
<evidence type="ECO:0000313" key="6">
    <source>
        <dbReference type="Proteomes" id="UP000008963"/>
    </source>
</evidence>
<dbReference type="InterPro" id="IPR050129">
    <property type="entry name" value="Zn_alcohol_dh"/>
</dbReference>
<dbReference type="PROSITE" id="PS00059">
    <property type="entry name" value="ADH_ZINC"/>
    <property type="match status" value="1"/>
</dbReference>
<dbReference type="PANTHER" id="PTHR43401:SF2">
    <property type="entry name" value="L-THREONINE 3-DEHYDROGENASE"/>
    <property type="match status" value="1"/>
</dbReference>
<evidence type="ECO:0000256" key="2">
    <source>
        <dbReference type="ARBA" id="ARBA00022833"/>
    </source>
</evidence>
<dbReference type="OrthoDB" id="5295340at2"/>
<keyword evidence="1" id="KW-0479">Metal-binding</keyword>
<proteinExistence type="predicted"/>
<dbReference type="KEGG" id="bmx:BMS_3105"/>
<dbReference type="PATRIC" id="fig|862908.3.peg.2968"/>
<dbReference type="AlphaFoldDB" id="E1WZH3"/>
<reference evidence="6" key="1">
    <citation type="journal article" date="2013" name="ISME J.">
        <title>A small predatory core genome in the divergent marine Bacteriovorax marinus SJ and the terrestrial Bdellovibrio bacteriovorus.</title>
        <authorList>
            <person name="Crossman L.C."/>
            <person name="Chen H."/>
            <person name="Cerdeno-Tarraga A.M."/>
            <person name="Brooks K."/>
            <person name="Quail M.A."/>
            <person name="Pineiro S.A."/>
            <person name="Hobley L."/>
            <person name="Sockett R.E."/>
            <person name="Bentley S.D."/>
            <person name="Parkhill J."/>
            <person name="Williams H.N."/>
            <person name="Stine O.C."/>
        </authorList>
    </citation>
    <scope>NUCLEOTIDE SEQUENCE [LARGE SCALE GENOMIC DNA]</scope>
    <source>
        <strain evidence="6">ATCC BAA-682 / DSM 15412 / SJ</strain>
    </source>
</reference>
<dbReference type="Gene3D" id="3.90.180.10">
    <property type="entry name" value="Medium-chain alcohol dehydrogenases, catalytic domain"/>
    <property type="match status" value="1"/>
</dbReference>
<dbReference type="InterPro" id="IPR036291">
    <property type="entry name" value="NAD(P)-bd_dom_sf"/>
</dbReference>
<feature type="domain" description="Alcohol dehydrogenase-like N-terminal" evidence="4">
    <location>
        <begin position="27"/>
        <end position="130"/>
    </location>
</feature>
<dbReference type="STRING" id="862908.BMS_3105"/>
<keyword evidence="6" id="KW-1185">Reference proteome</keyword>
<evidence type="ECO:0000256" key="1">
    <source>
        <dbReference type="ARBA" id="ARBA00022723"/>
    </source>
</evidence>
<accession>E1WZH3</accession>
<keyword evidence="3" id="KW-0560">Oxidoreductase</keyword>
<evidence type="ECO:0000259" key="4">
    <source>
        <dbReference type="Pfam" id="PF08240"/>
    </source>
</evidence>
<evidence type="ECO:0000313" key="5">
    <source>
        <dbReference type="EMBL" id="CBW27862.1"/>
    </source>
</evidence>
<protein>
    <submittedName>
        <fullName evidence="5">Sorbitol/galactitol-1-phosphate 5-dehydrogenase</fullName>
    </submittedName>
</protein>
<dbReference type="Gene3D" id="3.40.50.720">
    <property type="entry name" value="NAD(P)-binding Rossmann-like Domain"/>
    <property type="match status" value="1"/>
</dbReference>
<dbReference type="EMBL" id="FQ312005">
    <property type="protein sequence ID" value="CBW27862.1"/>
    <property type="molecule type" value="Genomic_DNA"/>
</dbReference>
<dbReference type="Pfam" id="PF08240">
    <property type="entry name" value="ADH_N"/>
    <property type="match status" value="1"/>
</dbReference>
<evidence type="ECO:0000256" key="3">
    <source>
        <dbReference type="ARBA" id="ARBA00023002"/>
    </source>
</evidence>
<name>E1WZH3_HALMS</name>
<sequence>MKRWIYRFKSNTFQIENRDKPLKVNGDEVLVKPISVGFCGSDLFAIRYGGSNPPVGHEWVGEVIEIGSSVEDLSVGEYVTSSANYCCQKCESCISRNWSNCTERKLLGSGEVSVLSNRVKIHFSDIVKLPQDLSIKALTLLEVAFIGDLSFYKAKEAGLKKSDKIVIFGAGPIGIFSYLALKHRGYNATIVEVKRERIKRAKGLGIDIQNFAPFLISGKNFAKFDTAIDCTGNGDGGVGVLPKIHMFTKKEGLIVVVGKYYDAKIDNNSMHGRSLTATWLGSHKVEDFRKSVTFWAPIIERYSEKMVDTFKFGNINKAFEFAKKRVGLKAMLINDDR</sequence>
<dbReference type="PANTHER" id="PTHR43401">
    <property type="entry name" value="L-THREONINE 3-DEHYDROGENASE"/>
    <property type="match status" value="1"/>
</dbReference>
<dbReference type="InterPro" id="IPR011032">
    <property type="entry name" value="GroES-like_sf"/>
</dbReference>
<dbReference type="HOGENOM" id="CLU_823277_0_0_7"/>
<dbReference type="InterPro" id="IPR002328">
    <property type="entry name" value="ADH_Zn_CS"/>
</dbReference>
<dbReference type="CDD" id="cd05188">
    <property type="entry name" value="MDR"/>
    <property type="match status" value="1"/>
</dbReference>
<dbReference type="Proteomes" id="UP000008963">
    <property type="component" value="Chromosome"/>
</dbReference>
<dbReference type="eggNOG" id="COG1063">
    <property type="taxonomic scope" value="Bacteria"/>
</dbReference>
<dbReference type="SUPFAM" id="SSF51735">
    <property type="entry name" value="NAD(P)-binding Rossmann-fold domains"/>
    <property type="match status" value="1"/>
</dbReference>
<organism evidence="5 6">
    <name type="scientific">Halobacteriovorax marinus (strain ATCC BAA-682 / DSM 15412 / SJ)</name>
    <name type="common">Bacteriovorax marinus</name>
    <dbReference type="NCBI Taxonomy" id="862908"/>
    <lineage>
        <taxon>Bacteria</taxon>
        <taxon>Pseudomonadati</taxon>
        <taxon>Bdellovibrionota</taxon>
        <taxon>Bacteriovoracia</taxon>
        <taxon>Bacteriovoracales</taxon>
        <taxon>Halobacteriovoraceae</taxon>
        <taxon>Halobacteriovorax</taxon>
    </lineage>
</organism>
<keyword evidence="2" id="KW-0862">Zinc</keyword>
<dbReference type="GO" id="GO:0008270">
    <property type="term" value="F:zinc ion binding"/>
    <property type="evidence" value="ECO:0007669"/>
    <property type="project" value="InterPro"/>
</dbReference>
<dbReference type="InterPro" id="IPR013154">
    <property type="entry name" value="ADH-like_N"/>
</dbReference>
<gene>
    <name evidence="5" type="ordered locus">BMS_3105</name>
</gene>
<dbReference type="RefSeq" id="WP_014245632.1">
    <property type="nucleotide sequence ID" value="NC_016620.1"/>
</dbReference>